<evidence type="ECO:0000259" key="7">
    <source>
        <dbReference type="PROSITE" id="PS50064"/>
    </source>
</evidence>
<organism evidence="9 10">
    <name type="scientific">Cyclotella cryptica</name>
    <dbReference type="NCBI Taxonomy" id="29204"/>
    <lineage>
        <taxon>Eukaryota</taxon>
        <taxon>Sar</taxon>
        <taxon>Stramenopiles</taxon>
        <taxon>Ochrophyta</taxon>
        <taxon>Bacillariophyta</taxon>
        <taxon>Coscinodiscophyceae</taxon>
        <taxon>Thalassiosirophycidae</taxon>
        <taxon>Stephanodiscales</taxon>
        <taxon>Stephanodiscaceae</taxon>
        <taxon>Cyclotella</taxon>
    </lineage>
</organism>
<feature type="region of interest" description="Disordered" evidence="6">
    <location>
        <begin position="454"/>
        <end position="494"/>
    </location>
</feature>
<keyword evidence="5" id="KW-0539">Nucleus</keyword>
<keyword evidence="3" id="KW-0863">Zinc-finger</keyword>
<dbReference type="Gene3D" id="3.30.1740.10">
    <property type="entry name" value="Zinc finger, PARP-type"/>
    <property type="match status" value="1"/>
</dbReference>
<evidence type="ECO:0000313" key="10">
    <source>
        <dbReference type="Proteomes" id="UP001516023"/>
    </source>
</evidence>
<evidence type="ECO:0000256" key="6">
    <source>
        <dbReference type="SAM" id="MobiDB-lite"/>
    </source>
</evidence>
<dbReference type="GO" id="GO:0008270">
    <property type="term" value="F:zinc ion binding"/>
    <property type="evidence" value="ECO:0007669"/>
    <property type="project" value="UniProtKB-KW"/>
</dbReference>
<sequence length="681" mass="72448">MTKHTPTSCLSTITIEPSHLENCDSIEEEFRVIKKIYHEKILKEHPRWLRWDAYNVVENMPLIPQDKGGDPAEFRETRAAFEVLRSLYQEGNVQNGTFASYFGEADDFPDIDELYETYAKSNSYPSWTYFSEAAETPVPSYRVEKAKSARSSCKGCKGPIAKDEVRVGSLDDRGGGYGRWHHLVGNGGACKGWRVPKKVWTGLTDPTDAAASLSDLLCMEEILLCGLASLDGASQVLFARHCCDEDNWAGHKRKKVEGENKKGKKKSKKSDEAEEILVTTVVAARPTSSSLKDTKEEETKPAATASSGYALPNPASPSTVDATFLSKCIFIIAGSFPELVRGSTSAKDAGVGDVKVLIESFGGKVATRFSKNTSYVIVGKDPSRQKFSDAEIRGVPILALNMLIAVLNQSHTFQSVASLPNLTVESFEGTAYQAGGGPTLTIDSSIAASLQSTSTAAAKNPAKKKTAAAKKTTQATKAKPPKKEKKEKPPSDPATVAMAALAAAAASRNAHRTIAASGAAAAATSSTNQELVPRASSSTTSTAMVASSGKARFVIPRPGVDGAIPDVLKGKKFVLTGIFPEVGGGSGLTLGKDRVTQMIESFSGRVTSAVSGATDYLVVGREPGASKVGKAHQRGLPLLDILTLQRLILGQAQLENIANEPPPRIESFSSGYGGNGLLTRG</sequence>
<dbReference type="Pfam" id="PF00533">
    <property type="entry name" value="BRCT"/>
    <property type="match status" value="2"/>
</dbReference>
<feature type="domain" description="BRCT" evidence="8">
    <location>
        <begin position="563"/>
        <end position="647"/>
    </location>
</feature>
<dbReference type="Proteomes" id="UP001516023">
    <property type="component" value="Unassembled WGS sequence"/>
</dbReference>
<dbReference type="InterPro" id="IPR036957">
    <property type="entry name" value="Znf_PARP_sf"/>
</dbReference>
<protein>
    <recommendedName>
        <fullName evidence="11">BRCT domain-containing protein</fullName>
    </recommendedName>
</protein>
<feature type="domain" description="PARP-type" evidence="7">
    <location>
        <begin position="141"/>
        <end position="182"/>
    </location>
</feature>
<dbReference type="SUPFAM" id="SSF57716">
    <property type="entry name" value="Glucocorticoid receptor-like (DNA-binding domain)"/>
    <property type="match status" value="1"/>
</dbReference>
<dbReference type="InterPro" id="IPR036420">
    <property type="entry name" value="BRCT_dom_sf"/>
</dbReference>
<evidence type="ECO:0000256" key="3">
    <source>
        <dbReference type="ARBA" id="ARBA00022771"/>
    </source>
</evidence>
<dbReference type="AlphaFoldDB" id="A0ABD3QM01"/>
<gene>
    <name evidence="9" type="ORF">HJC23_007010</name>
</gene>
<feature type="domain" description="BRCT" evidence="8">
    <location>
        <begin position="320"/>
        <end position="429"/>
    </location>
</feature>
<keyword evidence="2" id="KW-0479">Metal-binding</keyword>
<keyword evidence="10" id="KW-1185">Reference proteome</keyword>
<keyword evidence="4" id="KW-0862">Zinc</keyword>
<dbReference type="SMART" id="SM00292">
    <property type="entry name" value="BRCT"/>
    <property type="match status" value="2"/>
</dbReference>
<evidence type="ECO:0000313" key="9">
    <source>
        <dbReference type="EMBL" id="KAL3801400.1"/>
    </source>
</evidence>
<feature type="region of interest" description="Disordered" evidence="6">
    <location>
        <begin position="287"/>
        <end position="311"/>
    </location>
</feature>
<comment type="caution">
    <text evidence="9">The sequence shown here is derived from an EMBL/GenBank/DDBJ whole genome shotgun (WGS) entry which is preliminary data.</text>
</comment>
<dbReference type="SMART" id="SM01336">
    <property type="entry name" value="zf-PARP"/>
    <property type="match status" value="1"/>
</dbReference>
<dbReference type="InterPro" id="IPR001357">
    <property type="entry name" value="BRCT_dom"/>
</dbReference>
<comment type="subcellular location">
    <subcellularLocation>
        <location evidence="1">Nucleus</location>
    </subcellularLocation>
</comment>
<dbReference type="EMBL" id="JABMIG020000027">
    <property type="protein sequence ID" value="KAL3801400.1"/>
    <property type="molecule type" value="Genomic_DNA"/>
</dbReference>
<evidence type="ECO:0000256" key="4">
    <source>
        <dbReference type="ARBA" id="ARBA00022833"/>
    </source>
</evidence>
<evidence type="ECO:0000256" key="1">
    <source>
        <dbReference type="ARBA" id="ARBA00004123"/>
    </source>
</evidence>
<dbReference type="Gene3D" id="3.40.50.10190">
    <property type="entry name" value="BRCT domain"/>
    <property type="match status" value="2"/>
</dbReference>
<dbReference type="SUPFAM" id="SSF52113">
    <property type="entry name" value="BRCT domain"/>
    <property type="match status" value="2"/>
</dbReference>
<accession>A0ABD3QM01</accession>
<name>A0ABD3QM01_9STRA</name>
<evidence type="ECO:0008006" key="11">
    <source>
        <dbReference type="Google" id="ProtNLM"/>
    </source>
</evidence>
<dbReference type="InterPro" id="IPR001510">
    <property type="entry name" value="Znf_PARP"/>
</dbReference>
<dbReference type="GO" id="GO:0005634">
    <property type="term" value="C:nucleus"/>
    <property type="evidence" value="ECO:0007669"/>
    <property type="project" value="UniProtKB-SubCell"/>
</dbReference>
<reference evidence="9 10" key="1">
    <citation type="journal article" date="2020" name="G3 (Bethesda)">
        <title>Improved Reference Genome for Cyclotella cryptica CCMP332, a Model for Cell Wall Morphogenesis, Salinity Adaptation, and Lipid Production in Diatoms (Bacillariophyta).</title>
        <authorList>
            <person name="Roberts W.R."/>
            <person name="Downey K.M."/>
            <person name="Ruck E.C."/>
            <person name="Traller J.C."/>
            <person name="Alverson A.J."/>
        </authorList>
    </citation>
    <scope>NUCLEOTIDE SEQUENCE [LARGE SCALE GENOMIC DNA]</scope>
    <source>
        <strain evidence="9 10">CCMP332</strain>
    </source>
</reference>
<evidence type="ECO:0000256" key="2">
    <source>
        <dbReference type="ARBA" id="ARBA00022723"/>
    </source>
</evidence>
<dbReference type="PROSITE" id="PS50064">
    <property type="entry name" value="ZF_PARP_2"/>
    <property type="match status" value="1"/>
</dbReference>
<feature type="compositionally biased region" description="Low complexity" evidence="6">
    <location>
        <begin position="469"/>
        <end position="478"/>
    </location>
</feature>
<evidence type="ECO:0000256" key="5">
    <source>
        <dbReference type="ARBA" id="ARBA00023242"/>
    </source>
</evidence>
<dbReference type="PROSITE" id="PS50172">
    <property type="entry name" value="BRCT"/>
    <property type="match status" value="2"/>
</dbReference>
<proteinExistence type="predicted"/>
<evidence type="ECO:0000259" key="8">
    <source>
        <dbReference type="PROSITE" id="PS50172"/>
    </source>
</evidence>